<sequence>MSTIICPAKECSKRFKSYKALSCHQHCCKFMPGVVLVVAKCYVEFDGIVRAQKRCRTSFSSTAGDEDQQNDAEAIDFESQKQQREEAAAEEAMRQAGLPTPTLPPHPITPVKLQTIQTEEDEFGQYRVYQKRPDHEPGNFPQLDHNDFAAETHQANSKDLGSGLHMLVLSLSELPGLVGLFLNATIVSGPLALGLTKLRRGARGPGRVAS</sequence>
<evidence type="ECO:0000313" key="2">
    <source>
        <dbReference type="Proteomes" id="UP000886501"/>
    </source>
</evidence>
<dbReference type="Proteomes" id="UP000886501">
    <property type="component" value="Unassembled WGS sequence"/>
</dbReference>
<evidence type="ECO:0000313" key="1">
    <source>
        <dbReference type="EMBL" id="KAF9646989.1"/>
    </source>
</evidence>
<reference evidence="1" key="1">
    <citation type="submission" date="2019-10" db="EMBL/GenBank/DDBJ databases">
        <authorList>
            <consortium name="DOE Joint Genome Institute"/>
            <person name="Kuo A."/>
            <person name="Miyauchi S."/>
            <person name="Kiss E."/>
            <person name="Drula E."/>
            <person name="Kohler A."/>
            <person name="Sanchez-Garcia M."/>
            <person name="Andreopoulos B."/>
            <person name="Barry K.W."/>
            <person name="Bonito G."/>
            <person name="Buee M."/>
            <person name="Carver A."/>
            <person name="Chen C."/>
            <person name="Cichocki N."/>
            <person name="Clum A."/>
            <person name="Culley D."/>
            <person name="Crous P.W."/>
            <person name="Fauchery L."/>
            <person name="Girlanda M."/>
            <person name="Hayes R."/>
            <person name="Keri Z."/>
            <person name="Labutti K."/>
            <person name="Lipzen A."/>
            <person name="Lombard V."/>
            <person name="Magnuson J."/>
            <person name="Maillard F."/>
            <person name="Morin E."/>
            <person name="Murat C."/>
            <person name="Nolan M."/>
            <person name="Ohm R."/>
            <person name="Pangilinan J."/>
            <person name="Pereira M."/>
            <person name="Perotto S."/>
            <person name="Peter M."/>
            <person name="Riley R."/>
            <person name="Sitrit Y."/>
            <person name="Stielow B."/>
            <person name="Szollosi G."/>
            <person name="Zifcakova L."/>
            <person name="Stursova M."/>
            <person name="Spatafora J.W."/>
            <person name="Tedersoo L."/>
            <person name="Vaario L.-M."/>
            <person name="Yamada A."/>
            <person name="Yan M."/>
            <person name="Wang P."/>
            <person name="Xu J."/>
            <person name="Bruns T."/>
            <person name="Baldrian P."/>
            <person name="Vilgalys R."/>
            <person name="Henrissat B."/>
            <person name="Grigoriev I.V."/>
            <person name="Hibbett D."/>
            <person name="Nagy L.G."/>
            <person name="Martin F.M."/>
        </authorList>
    </citation>
    <scope>NUCLEOTIDE SEQUENCE</scope>
    <source>
        <strain evidence="1">P2</strain>
    </source>
</reference>
<comment type="caution">
    <text evidence="1">The sequence shown here is derived from an EMBL/GenBank/DDBJ whole genome shotgun (WGS) entry which is preliminary data.</text>
</comment>
<gene>
    <name evidence="1" type="ORF">BDM02DRAFT_3188327</name>
</gene>
<name>A0ACB6ZBW1_THEGA</name>
<dbReference type="EMBL" id="MU118043">
    <property type="protein sequence ID" value="KAF9646989.1"/>
    <property type="molecule type" value="Genomic_DNA"/>
</dbReference>
<organism evidence="1 2">
    <name type="scientific">Thelephora ganbajun</name>
    <name type="common">Ganba fungus</name>
    <dbReference type="NCBI Taxonomy" id="370292"/>
    <lineage>
        <taxon>Eukaryota</taxon>
        <taxon>Fungi</taxon>
        <taxon>Dikarya</taxon>
        <taxon>Basidiomycota</taxon>
        <taxon>Agaricomycotina</taxon>
        <taxon>Agaricomycetes</taxon>
        <taxon>Thelephorales</taxon>
        <taxon>Thelephoraceae</taxon>
        <taxon>Thelephora</taxon>
    </lineage>
</organism>
<reference evidence="1" key="2">
    <citation type="journal article" date="2020" name="Nat. Commun.">
        <title>Large-scale genome sequencing of mycorrhizal fungi provides insights into the early evolution of symbiotic traits.</title>
        <authorList>
            <person name="Miyauchi S."/>
            <person name="Kiss E."/>
            <person name="Kuo A."/>
            <person name="Drula E."/>
            <person name="Kohler A."/>
            <person name="Sanchez-Garcia M."/>
            <person name="Morin E."/>
            <person name="Andreopoulos B."/>
            <person name="Barry K.W."/>
            <person name="Bonito G."/>
            <person name="Buee M."/>
            <person name="Carver A."/>
            <person name="Chen C."/>
            <person name="Cichocki N."/>
            <person name="Clum A."/>
            <person name="Culley D."/>
            <person name="Crous P.W."/>
            <person name="Fauchery L."/>
            <person name="Girlanda M."/>
            <person name="Hayes R.D."/>
            <person name="Keri Z."/>
            <person name="LaButti K."/>
            <person name="Lipzen A."/>
            <person name="Lombard V."/>
            <person name="Magnuson J."/>
            <person name="Maillard F."/>
            <person name="Murat C."/>
            <person name="Nolan M."/>
            <person name="Ohm R.A."/>
            <person name="Pangilinan J."/>
            <person name="Pereira M.F."/>
            <person name="Perotto S."/>
            <person name="Peter M."/>
            <person name="Pfister S."/>
            <person name="Riley R."/>
            <person name="Sitrit Y."/>
            <person name="Stielow J.B."/>
            <person name="Szollosi G."/>
            <person name="Zifcakova L."/>
            <person name="Stursova M."/>
            <person name="Spatafora J.W."/>
            <person name="Tedersoo L."/>
            <person name="Vaario L.M."/>
            <person name="Yamada A."/>
            <person name="Yan M."/>
            <person name="Wang P."/>
            <person name="Xu J."/>
            <person name="Bruns T."/>
            <person name="Baldrian P."/>
            <person name="Vilgalys R."/>
            <person name="Dunand C."/>
            <person name="Henrissat B."/>
            <person name="Grigoriev I.V."/>
            <person name="Hibbett D."/>
            <person name="Nagy L.G."/>
            <person name="Martin F.M."/>
        </authorList>
    </citation>
    <scope>NUCLEOTIDE SEQUENCE</scope>
    <source>
        <strain evidence="1">P2</strain>
    </source>
</reference>
<accession>A0ACB6ZBW1</accession>
<protein>
    <submittedName>
        <fullName evidence="1">Uncharacterized protein</fullName>
    </submittedName>
</protein>
<proteinExistence type="predicted"/>
<keyword evidence="2" id="KW-1185">Reference proteome</keyword>